<evidence type="ECO:0000313" key="2">
    <source>
        <dbReference type="EMBL" id="KAG8535428.1"/>
    </source>
</evidence>
<dbReference type="Proteomes" id="UP000824782">
    <property type="component" value="Unassembled WGS sequence"/>
</dbReference>
<keyword evidence="3" id="KW-1185">Reference proteome</keyword>
<evidence type="ECO:0000313" key="3">
    <source>
        <dbReference type="Proteomes" id="UP000824782"/>
    </source>
</evidence>
<gene>
    <name evidence="2" type="ORF">GDO81_028572</name>
    <name evidence="1" type="ORF">GDO81_029849</name>
</gene>
<reference evidence="1" key="1">
    <citation type="thesis" date="2020" institute="ProQuest LLC" country="789 East Eisenhower Parkway, Ann Arbor, MI, USA">
        <title>Comparative Genomics and Chromosome Evolution.</title>
        <authorList>
            <person name="Mudd A.B."/>
        </authorList>
    </citation>
    <scope>NUCLEOTIDE SEQUENCE</scope>
    <source>
        <strain evidence="1">237g6f4</strain>
        <tissue evidence="1">Blood</tissue>
    </source>
</reference>
<accession>A0AAV6YFP2</accession>
<dbReference type="AlphaFoldDB" id="A0AAV6YFP2"/>
<protein>
    <submittedName>
        <fullName evidence="1">Uncharacterized protein</fullName>
    </submittedName>
</protein>
<sequence length="84" mass="9465">MSFGMFPSRPSGFFKGFFPEPLSFFWGLLVVESLSVSEVSVLGSESSSEDEKVTLGLGFLLLGLRLRMDLCLDCPVFRYTWLEE</sequence>
<proteinExistence type="predicted"/>
<comment type="caution">
    <text evidence="1">The sequence shown here is derived from an EMBL/GenBank/DDBJ whole genome shotgun (WGS) entry which is preliminary data.</text>
</comment>
<dbReference type="EMBL" id="WNYA01067227">
    <property type="protein sequence ID" value="KAG8535428.1"/>
    <property type="molecule type" value="Genomic_DNA"/>
</dbReference>
<name>A0AAV6YFP2_ENGPU</name>
<organism evidence="1 3">
    <name type="scientific">Engystomops pustulosus</name>
    <name type="common">Tungara frog</name>
    <name type="synonym">Physalaemus pustulosus</name>
    <dbReference type="NCBI Taxonomy" id="76066"/>
    <lineage>
        <taxon>Eukaryota</taxon>
        <taxon>Metazoa</taxon>
        <taxon>Chordata</taxon>
        <taxon>Craniata</taxon>
        <taxon>Vertebrata</taxon>
        <taxon>Euteleostomi</taxon>
        <taxon>Amphibia</taxon>
        <taxon>Batrachia</taxon>
        <taxon>Anura</taxon>
        <taxon>Neobatrachia</taxon>
        <taxon>Hyloidea</taxon>
        <taxon>Leptodactylidae</taxon>
        <taxon>Leiuperinae</taxon>
        <taxon>Engystomops</taxon>
    </lineage>
</organism>
<dbReference type="EMBL" id="WNYA01084153">
    <property type="protein sequence ID" value="KAG8534948.1"/>
    <property type="molecule type" value="Genomic_DNA"/>
</dbReference>
<evidence type="ECO:0000313" key="1">
    <source>
        <dbReference type="EMBL" id="KAG8534948.1"/>
    </source>
</evidence>